<feature type="region of interest" description="Disordered" evidence="4">
    <location>
        <begin position="1"/>
        <end position="20"/>
    </location>
</feature>
<dbReference type="Gene3D" id="3.40.50.620">
    <property type="entry name" value="HUPs"/>
    <property type="match status" value="1"/>
</dbReference>
<dbReference type="PANTHER" id="PTHR46509:SF1">
    <property type="entry name" value="PHOSPHOADENOSINE PHOSPHOSULFATE REDUCTASE"/>
    <property type="match status" value="1"/>
</dbReference>
<dbReference type="EMBL" id="UOFU01000346">
    <property type="protein sequence ID" value="VAX03702.1"/>
    <property type="molecule type" value="Genomic_DNA"/>
</dbReference>
<reference evidence="6" key="1">
    <citation type="submission" date="2018-06" db="EMBL/GenBank/DDBJ databases">
        <authorList>
            <person name="Zhirakovskaya E."/>
        </authorList>
    </citation>
    <scope>NUCLEOTIDE SEQUENCE</scope>
</reference>
<name>A0A3B1AIY0_9ZZZZ</name>
<dbReference type="EC" id="1.8.4.8" evidence="6"/>
<organism evidence="6">
    <name type="scientific">hydrothermal vent metagenome</name>
    <dbReference type="NCBI Taxonomy" id="652676"/>
    <lineage>
        <taxon>unclassified sequences</taxon>
        <taxon>metagenomes</taxon>
        <taxon>ecological metagenomes</taxon>
    </lineage>
</organism>
<keyword evidence="2 6" id="KW-0560">Oxidoreductase</keyword>
<dbReference type="GO" id="GO:0019379">
    <property type="term" value="P:sulfate assimilation, phosphoadenylyl sulfate reduction by phosphoadenylyl-sulfate reductase (thioredoxin)"/>
    <property type="evidence" value="ECO:0007669"/>
    <property type="project" value="InterPro"/>
</dbReference>
<protein>
    <submittedName>
        <fullName evidence="6">Phosphoadenylyl-sulfate reductase [thioredoxin]</fullName>
        <ecNumber evidence="6">1.8.4.8</ecNumber>
    </submittedName>
</protein>
<accession>A0A3B1AIY0</accession>
<evidence type="ECO:0000313" key="6">
    <source>
        <dbReference type="EMBL" id="VAX03702.1"/>
    </source>
</evidence>
<comment type="pathway">
    <text evidence="3">Sulfur metabolism; hydrogen sulfide biosynthesis; sulfite from sulfate.</text>
</comment>
<dbReference type="InterPro" id="IPR002500">
    <property type="entry name" value="PAPS_reduct_dom"/>
</dbReference>
<dbReference type="InterPro" id="IPR004511">
    <property type="entry name" value="PAPS/APS_Rdtase"/>
</dbReference>
<dbReference type="GO" id="GO:0004604">
    <property type="term" value="F:phosphoadenylyl-sulfate reductase (thioredoxin) activity"/>
    <property type="evidence" value="ECO:0007669"/>
    <property type="project" value="UniProtKB-EC"/>
</dbReference>
<dbReference type="PIRSF" id="PIRSF000857">
    <property type="entry name" value="PAPS_reductase"/>
    <property type="match status" value="1"/>
</dbReference>
<dbReference type="GO" id="GO:0005737">
    <property type="term" value="C:cytoplasm"/>
    <property type="evidence" value="ECO:0007669"/>
    <property type="project" value="TreeGrafter"/>
</dbReference>
<evidence type="ECO:0000256" key="2">
    <source>
        <dbReference type="ARBA" id="ARBA00023002"/>
    </source>
</evidence>
<dbReference type="PANTHER" id="PTHR46509">
    <property type="entry name" value="PHOSPHOADENOSINE PHOSPHOSULFATE REDUCTASE"/>
    <property type="match status" value="1"/>
</dbReference>
<proteinExistence type="inferred from homology"/>
<evidence type="ECO:0000256" key="1">
    <source>
        <dbReference type="ARBA" id="ARBA00009732"/>
    </source>
</evidence>
<evidence type="ECO:0000259" key="5">
    <source>
        <dbReference type="Pfam" id="PF01507"/>
    </source>
</evidence>
<sequence length="250" mass="28841">MNSAVVNSIVTDSAPESTSEPFQDACISEASIDARVKELNERYHNLTPEQRVEQLYKDFSPSEVMLTSSFATNSAFLLHLFSTTAPQQIIHFIDTGYHFPQTLSYKKRLTELYHLDVVDVHPEEWKHEYTLKDETWKSDPDFCCSINKVEPLDEIKKKYKVWVSGLIRWQTEHRASLDVFEHRGGMIKFYPLIDVTKEERDAYIRDHNLPFHPMVAQGYSSVGCIHCTKPGDDRCGRWVDTAKAECGLHL</sequence>
<dbReference type="NCBIfam" id="NF002537">
    <property type="entry name" value="PRK02090.1"/>
    <property type="match status" value="1"/>
</dbReference>
<dbReference type="HAMAP" id="MF_00063">
    <property type="entry name" value="CysH"/>
    <property type="match status" value="1"/>
</dbReference>
<evidence type="ECO:0000256" key="3">
    <source>
        <dbReference type="ARBA" id="ARBA00024327"/>
    </source>
</evidence>
<dbReference type="AlphaFoldDB" id="A0A3B1AIY0"/>
<dbReference type="InterPro" id="IPR014729">
    <property type="entry name" value="Rossmann-like_a/b/a_fold"/>
</dbReference>
<comment type="similarity">
    <text evidence="1">Belongs to the PAPS reductase family. CysH subfamily.</text>
</comment>
<dbReference type="Pfam" id="PF01507">
    <property type="entry name" value="PAPS_reduct"/>
    <property type="match status" value="1"/>
</dbReference>
<evidence type="ECO:0000256" key="4">
    <source>
        <dbReference type="SAM" id="MobiDB-lite"/>
    </source>
</evidence>
<feature type="domain" description="Phosphoadenosine phosphosulphate reductase" evidence="5">
    <location>
        <begin position="64"/>
        <end position="230"/>
    </location>
</feature>
<dbReference type="SUPFAM" id="SSF52402">
    <property type="entry name" value="Adenine nucleotide alpha hydrolases-like"/>
    <property type="match status" value="1"/>
</dbReference>
<gene>
    <name evidence="6" type="ORF">MNBD_GAMMA20-2136</name>
</gene>